<gene>
    <name evidence="2" type="ORF">WDV06_13230</name>
</gene>
<keyword evidence="1" id="KW-0472">Membrane</keyword>
<evidence type="ECO:0000313" key="3">
    <source>
        <dbReference type="Proteomes" id="UP001610631"/>
    </source>
</evidence>
<name>A0ABW7PCD7_9ACTN</name>
<reference evidence="2 3" key="1">
    <citation type="submission" date="2024-03" db="EMBL/GenBank/DDBJ databases">
        <title>Whole genome sequencing of Streptomyces racemochromogenes, to identify antimicrobial biosynthetic gene clusters.</title>
        <authorList>
            <person name="Suryawanshi P."/>
            <person name="Krishnaraj P.U."/>
            <person name="Arun Y.P."/>
            <person name="Suryawanshi M.P."/>
            <person name="Rakshit O."/>
        </authorList>
    </citation>
    <scope>NUCLEOTIDE SEQUENCE [LARGE SCALE GENOMIC DNA]</scope>
    <source>
        <strain evidence="2 3">AUDT626</strain>
    </source>
</reference>
<accession>A0ABW7PCD7</accession>
<organism evidence="2 3">
    <name type="scientific">Streptomyces racemochromogenes</name>
    <dbReference type="NCBI Taxonomy" id="67353"/>
    <lineage>
        <taxon>Bacteria</taxon>
        <taxon>Bacillati</taxon>
        <taxon>Actinomycetota</taxon>
        <taxon>Actinomycetes</taxon>
        <taxon>Kitasatosporales</taxon>
        <taxon>Streptomycetaceae</taxon>
        <taxon>Streptomyces</taxon>
    </lineage>
</organism>
<keyword evidence="1" id="KW-0812">Transmembrane</keyword>
<keyword evidence="3" id="KW-1185">Reference proteome</keyword>
<dbReference type="RefSeq" id="WP_395509891.1">
    <property type="nucleotide sequence ID" value="NZ_JBBDHD010000026.1"/>
</dbReference>
<keyword evidence="1" id="KW-1133">Transmembrane helix</keyword>
<proteinExistence type="predicted"/>
<dbReference type="Proteomes" id="UP001610631">
    <property type="component" value="Unassembled WGS sequence"/>
</dbReference>
<evidence type="ECO:0000313" key="2">
    <source>
        <dbReference type="EMBL" id="MFH7596050.1"/>
    </source>
</evidence>
<evidence type="ECO:0000256" key="1">
    <source>
        <dbReference type="SAM" id="Phobius"/>
    </source>
</evidence>
<feature type="transmembrane region" description="Helical" evidence="1">
    <location>
        <begin position="91"/>
        <end position="113"/>
    </location>
</feature>
<feature type="transmembrane region" description="Helical" evidence="1">
    <location>
        <begin position="56"/>
        <end position="79"/>
    </location>
</feature>
<comment type="caution">
    <text evidence="2">The sequence shown here is derived from an EMBL/GenBank/DDBJ whole genome shotgun (WGS) entry which is preliminary data.</text>
</comment>
<sequence>MRWKVRRVGKGPTINHRAVRRAAGNIAEKAKRRARPFDDIFHPRSVRGPRPVHRTVARAFTGAVIALASAFTVAFEIGAEIPYFMEPRAGVLGLPIGMGLFCLCTAAVAVCAAQRGGAVKQTPGRAVNAVAMVPDVVYDVLHMVTTRRHAGQRSEGSLHARKV</sequence>
<protein>
    <submittedName>
        <fullName evidence="2">Uncharacterized protein</fullName>
    </submittedName>
</protein>
<dbReference type="EMBL" id="JBBDHD010000026">
    <property type="protein sequence ID" value="MFH7596050.1"/>
    <property type="molecule type" value="Genomic_DNA"/>
</dbReference>